<evidence type="ECO:0000313" key="5">
    <source>
        <dbReference type="EMBL" id="SDH79394.1"/>
    </source>
</evidence>
<keyword evidence="2 5" id="KW-0238">DNA-binding</keyword>
<dbReference type="InterPro" id="IPR016032">
    <property type="entry name" value="Sig_transdc_resp-reg_C-effctor"/>
</dbReference>
<protein>
    <submittedName>
        <fullName evidence="5">DNA-binding transcriptional regulator, CsgD family</fullName>
    </submittedName>
</protein>
<evidence type="ECO:0000256" key="2">
    <source>
        <dbReference type="ARBA" id="ARBA00023125"/>
    </source>
</evidence>
<dbReference type="AlphaFoldDB" id="A0A1G8FB49"/>
<dbReference type="Proteomes" id="UP000217076">
    <property type="component" value="Unassembled WGS sequence"/>
</dbReference>
<dbReference type="Pfam" id="PF00196">
    <property type="entry name" value="GerE"/>
    <property type="match status" value="1"/>
</dbReference>
<dbReference type="Gene3D" id="3.30.450.80">
    <property type="entry name" value="Transcription factor LuxR-like, autoinducer-binding domain"/>
    <property type="match status" value="1"/>
</dbReference>
<organism evidence="5 6">
    <name type="scientific">Roseospirillum parvum</name>
    <dbReference type="NCBI Taxonomy" id="83401"/>
    <lineage>
        <taxon>Bacteria</taxon>
        <taxon>Pseudomonadati</taxon>
        <taxon>Pseudomonadota</taxon>
        <taxon>Alphaproteobacteria</taxon>
        <taxon>Rhodospirillales</taxon>
        <taxon>Rhodospirillaceae</taxon>
        <taxon>Roseospirillum</taxon>
    </lineage>
</organism>
<evidence type="ECO:0000256" key="3">
    <source>
        <dbReference type="ARBA" id="ARBA00023163"/>
    </source>
</evidence>
<dbReference type="Pfam" id="PF03472">
    <property type="entry name" value="Autoind_bind"/>
    <property type="match status" value="1"/>
</dbReference>
<dbReference type="InterPro" id="IPR036388">
    <property type="entry name" value="WH-like_DNA-bd_sf"/>
</dbReference>
<proteinExistence type="predicted"/>
<evidence type="ECO:0000313" key="6">
    <source>
        <dbReference type="Proteomes" id="UP000217076"/>
    </source>
</evidence>
<dbReference type="InterPro" id="IPR000792">
    <property type="entry name" value="Tscrpt_reg_LuxR_C"/>
</dbReference>
<dbReference type="InterPro" id="IPR036693">
    <property type="entry name" value="TF_LuxR_autoind-bd_dom_sf"/>
</dbReference>
<keyword evidence="1" id="KW-0805">Transcription regulation</keyword>
<dbReference type="SUPFAM" id="SSF75516">
    <property type="entry name" value="Pheromone-binding domain of LuxR-like quorum-sensing transcription factors"/>
    <property type="match status" value="1"/>
</dbReference>
<dbReference type="Gene3D" id="1.10.10.10">
    <property type="entry name" value="Winged helix-like DNA-binding domain superfamily/Winged helix DNA-binding domain"/>
    <property type="match status" value="1"/>
</dbReference>
<dbReference type="SUPFAM" id="SSF46894">
    <property type="entry name" value="C-terminal effector domain of the bipartite response regulators"/>
    <property type="match status" value="1"/>
</dbReference>
<dbReference type="PANTHER" id="PTHR44688">
    <property type="entry name" value="DNA-BINDING TRANSCRIPTIONAL ACTIVATOR DEVR_DOSR"/>
    <property type="match status" value="1"/>
</dbReference>
<reference evidence="6" key="1">
    <citation type="submission" date="2016-10" db="EMBL/GenBank/DDBJ databases">
        <authorList>
            <person name="Varghese N."/>
            <person name="Submissions S."/>
        </authorList>
    </citation>
    <scope>NUCLEOTIDE SEQUENCE [LARGE SCALE GENOMIC DNA]</scope>
    <source>
        <strain evidence="6">930I</strain>
    </source>
</reference>
<dbReference type="GO" id="GO:0006355">
    <property type="term" value="P:regulation of DNA-templated transcription"/>
    <property type="evidence" value="ECO:0007669"/>
    <property type="project" value="InterPro"/>
</dbReference>
<dbReference type="PROSITE" id="PS50043">
    <property type="entry name" value="HTH_LUXR_2"/>
    <property type="match status" value="1"/>
</dbReference>
<dbReference type="PANTHER" id="PTHR44688:SF16">
    <property type="entry name" value="DNA-BINDING TRANSCRIPTIONAL ACTIVATOR DEVR_DOSR"/>
    <property type="match status" value="1"/>
</dbReference>
<dbReference type="PRINTS" id="PR00038">
    <property type="entry name" value="HTHLUXR"/>
</dbReference>
<evidence type="ECO:0000256" key="1">
    <source>
        <dbReference type="ARBA" id="ARBA00023015"/>
    </source>
</evidence>
<accession>A0A1G8FB49</accession>
<dbReference type="STRING" id="83401.SAMN05421742_11318"/>
<evidence type="ECO:0000259" key="4">
    <source>
        <dbReference type="PROSITE" id="PS50043"/>
    </source>
</evidence>
<dbReference type="GO" id="GO:0003677">
    <property type="term" value="F:DNA binding"/>
    <property type="evidence" value="ECO:0007669"/>
    <property type="project" value="UniProtKB-KW"/>
</dbReference>
<feature type="domain" description="HTH luxR-type" evidence="4">
    <location>
        <begin position="175"/>
        <end position="240"/>
    </location>
</feature>
<keyword evidence="3" id="KW-0804">Transcription</keyword>
<dbReference type="OrthoDB" id="9803630at2"/>
<dbReference type="EMBL" id="FNCV01000013">
    <property type="protein sequence ID" value="SDH79394.1"/>
    <property type="molecule type" value="Genomic_DNA"/>
</dbReference>
<dbReference type="CDD" id="cd06170">
    <property type="entry name" value="LuxR_C_like"/>
    <property type="match status" value="1"/>
</dbReference>
<sequence length="244" mass="27471">MDNRLTDFLHRLQATTTPEEAWAVATAFLGSFVGDIITYGTVDRDGMVFHTTLPDWWMEEYTEEGYAAHDHAFSHALYGDSLQPYLFGVAFDAERRDLTADQVRLVEAAATDVEIRTSLLFPLRSVTGTEQAGSFVVGGNLKRQEFLAGVDDCLPTLQIAALYTHWHIQTLKRQRAIDEIRLSPREREVLLWLSKGLRTDQIAYKLGIARVTVDLHFANGRRKLKAATREQALAKALALNLIQP</sequence>
<dbReference type="InterPro" id="IPR005143">
    <property type="entry name" value="TF_LuxR_autoind-bd_dom"/>
</dbReference>
<dbReference type="SMART" id="SM00421">
    <property type="entry name" value="HTH_LUXR"/>
    <property type="match status" value="1"/>
</dbReference>
<name>A0A1G8FB49_9PROT</name>
<gene>
    <name evidence="5" type="ORF">SAMN05421742_11318</name>
</gene>
<keyword evidence="6" id="KW-1185">Reference proteome</keyword>